<organism evidence="1 2">
    <name type="scientific">Chromobacterium vaccinii</name>
    <dbReference type="NCBI Taxonomy" id="1108595"/>
    <lineage>
        <taxon>Bacteria</taxon>
        <taxon>Pseudomonadati</taxon>
        <taxon>Pseudomonadota</taxon>
        <taxon>Betaproteobacteria</taxon>
        <taxon>Neisseriales</taxon>
        <taxon>Chromobacteriaceae</taxon>
        <taxon>Chromobacterium</taxon>
    </lineage>
</organism>
<protein>
    <submittedName>
        <fullName evidence="1">Uncharacterized protein</fullName>
    </submittedName>
</protein>
<dbReference type="RefSeq" id="WP_070979997.1">
    <property type="nucleotide sequence ID" value="NZ_CP017707.1"/>
</dbReference>
<evidence type="ECO:0000313" key="1">
    <source>
        <dbReference type="EMBL" id="AOZ50665.1"/>
    </source>
</evidence>
<dbReference type="AlphaFoldDB" id="A0A1D9LHE7"/>
<gene>
    <name evidence="1" type="ORF">BKX93_12150</name>
</gene>
<dbReference type="Proteomes" id="UP000178776">
    <property type="component" value="Chromosome"/>
</dbReference>
<dbReference type="GeneID" id="68841961"/>
<proteinExistence type="predicted"/>
<name>A0A1D9LHE7_9NEIS</name>
<sequence>MEHVIIYFTHSIRDIIPYSDFINKLRPILEKNGIGEYLGDDMAIDGGDAEAVFSCHSAQTLYDSIQGDLELLPFMRGAKVTFVFGPLDLDFPQEEFFI</sequence>
<reference evidence="1 2" key="1">
    <citation type="submission" date="2016-10" db="EMBL/GenBank/DDBJ databases">
        <title>Chromobacterium muskegensis sp. nov., an insecticidal bacterium isolated from Sphagnum bogs.</title>
        <authorList>
            <person name="Sparks M.E."/>
            <person name="Blackburn M.B."/>
            <person name="Gundersen-Rindal D.E."/>
            <person name="Mitchell A."/>
            <person name="Farrar R."/>
            <person name="Kuhar D."/>
        </authorList>
    </citation>
    <scope>NUCLEOTIDE SEQUENCE [LARGE SCALE GENOMIC DNA]</scope>
    <source>
        <strain evidence="1 2">21-1</strain>
    </source>
</reference>
<dbReference type="EMBL" id="CP017707">
    <property type="protein sequence ID" value="AOZ50665.1"/>
    <property type="molecule type" value="Genomic_DNA"/>
</dbReference>
<accession>A0A1D9LHE7</accession>
<evidence type="ECO:0000313" key="2">
    <source>
        <dbReference type="Proteomes" id="UP000178776"/>
    </source>
</evidence>
<dbReference type="KEGG" id="cvc:BKX93_12150"/>